<dbReference type="RefSeq" id="XP_001322367.1">
    <property type="nucleotide sequence ID" value="XM_001322332.1"/>
</dbReference>
<dbReference type="AlphaFoldDB" id="A2EB04"/>
<proteinExistence type="predicted"/>
<name>A2EB04_TRIV3</name>
<dbReference type="InParanoid" id="A2EB04"/>
<dbReference type="VEuPathDB" id="TrichDB:TVAG_088590"/>
<evidence type="ECO:0000313" key="1">
    <source>
        <dbReference type="EMBL" id="EAY10144.1"/>
    </source>
</evidence>
<reference evidence="1" key="1">
    <citation type="submission" date="2006-10" db="EMBL/GenBank/DDBJ databases">
        <authorList>
            <person name="Amadeo P."/>
            <person name="Zhao Q."/>
            <person name="Wortman J."/>
            <person name="Fraser-Liggett C."/>
            <person name="Carlton J."/>
        </authorList>
    </citation>
    <scope>NUCLEOTIDE SEQUENCE</scope>
    <source>
        <strain evidence="1">G3</strain>
    </source>
</reference>
<gene>
    <name evidence="1" type="ORF">TVAG_088590</name>
</gene>
<evidence type="ECO:0000313" key="2">
    <source>
        <dbReference type="Proteomes" id="UP000001542"/>
    </source>
</evidence>
<dbReference type="KEGG" id="tva:4768068"/>
<dbReference type="Proteomes" id="UP000001542">
    <property type="component" value="Unassembled WGS sequence"/>
</dbReference>
<dbReference type="PANTHER" id="PTHR34925">
    <property type="match status" value="1"/>
</dbReference>
<protein>
    <submittedName>
        <fullName evidence="1">Uncharacterized protein</fullName>
    </submittedName>
</protein>
<reference evidence="1" key="2">
    <citation type="journal article" date="2007" name="Science">
        <title>Draft genome sequence of the sexually transmitted pathogen Trichomonas vaginalis.</title>
        <authorList>
            <person name="Carlton J.M."/>
            <person name="Hirt R.P."/>
            <person name="Silva J.C."/>
            <person name="Delcher A.L."/>
            <person name="Schatz M."/>
            <person name="Zhao Q."/>
            <person name="Wortman J.R."/>
            <person name="Bidwell S.L."/>
            <person name="Alsmark U.C.M."/>
            <person name="Besteiro S."/>
            <person name="Sicheritz-Ponten T."/>
            <person name="Noel C.J."/>
            <person name="Dacks J.B."/>
            <person name="Foster P.G."/>
            <person name="Simillion C."/>
            <person name="Van de Peer Y."/>
            <person name="Miranda-Saavedra D."/>
            <person name="Barton G.J."/>
            <person name="Westrop G.D."/>
            <person name="Mueller S."/>
            <person name="Dessi D."/>
            <person name="Fiori P.L."/>
            <person name="Ren Q."/>
            <person name="Paulsen I."/>
            <person name="Zhang H."/>
            <person name="Bastida-Corcuera F.D."/>
            <person name="Simoes-Barbosa A."/>
            <person name="Brown M.T."/>
            <person name="Hayes R.D."/>
            <person name="Mukherjee M."/>
            <person name="Okumura C.Y."/>
            <person name="Schneider R."/>
            <person name="Smith A.J."/>
            <person name="Vanacova S."/>
            <person name="Villalvazo M."/>
            <person name="Haas B.J."/>
            <person name="Pertea M."/>
            <person name="Feldblyum T.V."/>
            <person name="Utterback T.R."/>
            <person name="Shu C.L."/>
            <person name="Osoegawa K."/>
            <person name="de Jong P.J."/>
            <person name="Hrdy I."/>
            <person name="Horvathova L."/>
            <person name="Zubacova Z."/>
            <person name="Dolezal P."/>
            <person name="Malik S.B."/>
            <person name="Logsdon J.M. Jr."/>
            <person name="Henze K."/>
            <person name="Gupta A."/>
            <person name="Wang C.C."/>
            <person name="Dunne R.L."/>
            <person name="Upcroft J.A."/>
            <person name="Upcroft P."/>
            <person name="White O."/>
            <person name="Salzberg S.L."/>
            <person name="Tang P."/>
            <person name="Chiu C.-H."/>
            <person name="Lee Y.-S."/>
            <person name="Embley T.M."/>
            <person name="Coombs G.H."/>
            <person name="Mottram J.C."/>
            <person name="Tachezy J."/>
            <person name="Fraser-Liggett C.M."/>
            <person name="Johnson P.J."/>
        </authorList>
    </citation>
    <scope>NUCLEOTIDE SEQUENCE [LARGE SCALE GENOMIC DNA]</scope>
    <source>
        <strain evidence="1">G3</strain>
    </source>
</reference>
<dbReference type="VEuPathDB" id="TrichDB:TVAGG3_0398060"/>
<organism evidence="1 2">
    <name type="scientific">Trichomonas vaginalis (strain ATCC PRA-98 / G3)</name>
    <dbReference type="NCBI Taxonomy" id="412133"/>
    <lineage>
        <taxon>Eukaryota</taxon>
        <taxon>Metamonada</taxon>
        <taxon>Parabasalia</taxon>
        <taxon>Trichomonadida</taxon>
        <taxon>Trichomonadidae</taxon>
        <taxon>Trichomonas</taxon>
    </lineage>
</organism>
<dbReference type="EMBL" id="DS113343">
    <property type="protein sequence ID" value="EAY10144.1"/>
    <property type="molecule type" value="Genomic_DNA"/>
</dbReference>
<dbReference type="PANTHER" id="PTHR34925:SF2">
    <property type="entry name" value="PAZ DOMAIN-CONTAINING PROTEIN"/>
    <property type="match status" value="1"/>
</dbReference>
<sequence length="532" mass="61359">MSNDTQIFGDNAIINDQPIIKWVKETLNLPDEVNNIYFSQELNEEKKDKPIVKTLGGHVIERKGAIQIKTAEDDLISKYKFEFSNPDKTSAELTTSPDVAQILYIVFGYLSPEECNKIIFRSNDFQFSAYVSFTKRNDYSKQLMFGKISLRNITPEGPMPTDKPERKFFRAINETFKLDRIKNMYTFAQLALEYGYTLTDPLIDLDQSYNLPADVQDDLQTNLCRNEMDKIPSPESFTEFATEIAFPCAVFLIECLAMNQTQNEEGYLEKDFQQRKTVYNLLLPAILPVAFEANGQSVQVTFTNYMDIDAKQIHDRFMTVLNRTFKPYKDLTPMTTATFKQVLSGVYKQADVKKSNESKNYIILMTKQQKIGKFVSSSKDITSLRFEEKPATRSEGTTDFAIYMYPLSSSIKEIKEIKDQFEHDIEAVYNKIAYFECPECNCQSCHIVHSCPKGQHRGSRVAFKDPKTGEQVMERITQIEMDGEIKDIVQIEYDCCGKVNKDFDFGCVASYDHTMPEESDYDYHIWSDMNIQ</sequence>
<accession>A2EB04</accession>
<keyword evidence="2" id="KW-1185">Reference proteome</keyword>